<dbReference type="AlphaFoldDB" id="A0A8H6TV38"/>
<accession>A0A8H6TV38</accession>
<keyword evidence="1" id="KW-0472">Membrane</keyword>
<feature type="transmembrane region" description="Helical" evidence="1">
    <location>
        <begin position="62"/>
        <end position="80"/>
    </location>
</feature>
<evidence type="ECO:0000313" key="2">
    <source>
        <dbReference type="EMBL" id="KAF7323291.1"/>
    </source>
</evidence>
<sequence length="125" mass="13482">MPQYVLFGRPLTAYILPTLTLLSIYALFSTRTLTLLASHPQTTTLAHGLAAVKGYYLYTKVYLYKVGATVAVLAGIVWALSPGERRSGTKHMGTLNGPSKDIQAGPVWKGNPYRFTKSAACDACG</sequence>
<dbReference type="EMBL" id="JACAZE010000001">
    <property type="protein sequence ID" value="KAF7323291.1"/>
    <property type="molecule type" value="Genomic_DNA"/>
</dbReference>
<keyword evidence="1" id="KW-1133">Transmembrane helix</keyword>
<protein>
    <submittedName>
        <fullName evidence="2">Uncharacterized protein</fullName>
    </submittedName>
</protein>
<comment type="caution">
    <text evidence="2">The sequence shown here is derived from an EMBL/GenBank/DDBJ whole genome shotgun (WGS) entry which is preliminary data.</text>
</comment>
<keyword evidence="1" id="KW-0812">Transmembrane</keyword>
<name>A0A8H6TV38_MYCCL</name>
<dbReference type="Proteomes" id="UP000613580">
    <property type="component" value="Unassembled WGS sequence"/>
</dbReference>
<dbReference type="OrthoDB" id="3096877at2759"/>
<proteinExistence type="predicted"/>
<evidence type="ECO:0000256" key="1">
    <source>
        <dbReference type="SAM" id="Phobius"/>
    </source>
</evidence>
<feature type="transmembrane region" description="Helical" evidence="1">
    <location>
        <begin position="12"/>
        <end position="28"/>
    </location>
</feature>
<evidence type="ECO:0000313" key="3">
    <source>
        <dbReference type="Proteomes" id="UP000613580"/>
    </source>
</evidence>
<reference evidence="2" key="1">
    <citation type="submission" date="2020-05" db="EMBL/GenBank/DDBJ databases">
        <title>Mycena genomes resolve the evolution of fungal bioluminescence.</title>
        <authorList>
            <person name="Tsai I.J."/>
        </authorList>
    </citation>
    <scope>NUCLEOTIDE SEQUENCE</scope>
    <source>
        <strain evidence="2">110903Hualien_Pintung</strain>
    </source>
</reference>
<gene>
    <name evidence="2" type="ORF">HMN09_00109900</name>
</gene>
<organism evidence="2 3">
    <name type="scientific">Mycena chlorophos</name>
    <name type="common">Agaric fungus</name>
    <name type="synonym">Agaricus chlorophos</name>
    <dbReference type="NCBI Taxonomy" id="658473"/>
    <lineage>
        <taxon>Eukaryota</taxon>
        <taxon>Fungi</taxon>
        <taxon>Dikarya</taxon>
        <taxon>Basidiomycota</taxon>
        <taxon>Agaricomycotina</taxon>
        <taxon>Agaricomycetes</taxon>
        <taxon>Agaricomycetidae</taxon>
        <taxon>Agaricales</taxon>
        <taxon>Marasmiineae</taxon>
        <taxon>Mycenaceae</taxon>
        <taxon>Mycena</taxon>
    </lineage>
</organism>
<keyword evidence="3" id="KW-1185">Reference proteome</keyword>